<protein>
    <submittedName>
        <fullName evidence="1">Uncharacterized protein</fullName>
    </submittedName>
</protein>
<dbReference type="Proteomes" id="UP001187531">
    <property type="component" value="Unassembled WGS sequence"/>
</dbReference>
<dbReference type="EMBL" id="JAVRJZ010000003">
    <property type="protein sequence ID" value="KAK2724864.1"/>
    <property type="molecule type" value="Genomic_DNA"/>
</dbReference>
<evidence type="ECO:0000313" key="2">
    <source>
        <dbReference type="Proteomes" id="UP001187531"/>
    </source>
</evidence>
<gene>
    <name evidence="1" type="ORF">QYM36_001364</name>
</gene>
<name>A0AA88IAQ9_ARTSF</name>
<accession>A0AA88IAQ9</accession>
<organism evidence="1 2">
    <name type="scientific">Artemia franciscana</name>
    <name type="common">Brine shrimp</name>
    <name type="synonym">Artemia sanfranciscana</name>
    <dbReference type="NCBI Taxonomy" id="6661"/>
    <lineage>
        <taxon>Eukaryota</taxon>
        <taxon>Metazoa</taxon>
        <taxon>Ecdysozoa</taxon>
        <taxon>Arthropoda</taxon>
        <taxon>Crustacea</taxon>
        <taxon>Branchiopoda</taxon>
        <taxon>Anostraca</taxon>
        <taxon>Artemiidae</taxon>
        <taxon>Artemia</taxon>
    </lineage>
</organism>
<evidence type="ECO:0000313" key="1">
    <source>
        <dbReference type="EMBL" id="KAK2724864.1"/>
    </source>
</evidence>
<reference evidence="1" key="1">
    <citation type="submission" date="2023-07" db="EMBL/GenBank/DDBJ databases">
        <title>Chromosome-level genome assembly of Artemia franciscana.</title>
        <authorList>
            <person name="Jo E."/>
        </authorList>
    </citation>
    <scope>NUCLEOTIDE SEQUENCE</scope>
    <source>
        <tissue evidence="1">Whole body</tissue>
    </source>
</reference>
<dbReference type="AlphaFoldDB" id="A0AA88IAQ9"/>
<keyword evidence="2" id="KW-1185">Reference proteome</keyword>
<comment type="caution">
    <text evidence="1">The sequence shown here is derived from an EMBL/GenBank/DDBJ whole genome shotgun (WGS) entry which is preliminary data.</text>
</comment>
<sequence length="110" mass="12831">MEHWKLNTAIVCVGAQCLYHIEHIFLKYPEQVVVLIDPTSFFRNIRLEFGDNFRFSGWLTSLILARITPNQISDNATSKILQCHPVKTWYSAQQEQDKGIDRCKFNDLSQ</sequence>
<proteinExistence type="predicted"/>